<name>A0A7D4TRS7_9SPHI</name>
<dbReference type="Gene3D" id="3.40.630.30">
    <property type="match status" value="1"/>
</dbReference>
<feature type="domain" description="N-acetyltransferase" evidence="1">
    <location>
        <begin position="16"/>
        <end position="166"/>
    </location>
</feature>
<organism evidence="2 3">
    <name type="scientific">Mucilaginibacter mali</name>
    <dbReference type="NCBI Taxonomy" id="2740462"/>
    <lineage>
        <taxon>Bacteria</taxon>
        <taxon>Pseudomonadati</taxon>
        <taxon>Bacteroidota</taxon>
        <taxon>Sphingobacteriia</taxon>
        <taxon>Sphingobacteriales</taxon>
        <taxon>Sphingobacteriaceae</taxon>
        <taxon>Mucilaginibacter</taxon>
    </lineage>
</organism>
<protein>
    <submittedName>
        <fullName evidence="2">GNAT family N-acetyltransferase</fullName>
    </submittedName>
</protein>
<accession>A0A7D4TRS7</accession>
<reference evidence="2 3" key="1">
    <citation type="submission" date="2020-05" db="EMBL/GenBank/DDBJ databases">
        <title>Mucilaginibacter mali sp. nov.</title>
        <authorList>
            <person name="Kim H.S."/>
            <person name="Lee K.C."/>
            <person name="Suh M.K."/>
            <person name="Kim J.-S."/>
            <person name="Han K.-I."/>
            <person name="Eom M.K."/>
            <person name="Shin Y.K."/>
            <person name="Lee J.-S."/>
        </authorList>
    </citation>
    <scope>NUCLEOTIDE SEQUENCE [LARGE SCALE GENOMIC DNA]</scope>
    <source>
        <strain evidence="2 3">G2-14</strain>
    </source>
</reference>
<dbReference type="PANTHER" id="PTHR43328:SF1">
    <property type="entry name" value="N-ACETYLTRANSFERASE DOMAIN-CONTAINING PROTEIN"/>
    <property type="match status" value="1"/>
</dbReference>
<dbReference type="KEGG" id="mmab:HQ865_21765"/>
<dbReference type="EMBL" id="CP054139">
    <property type="protein sequence ID" value="QKJ32274.1"/>
    <property type="molecule type" value="Genomic_DNA"/>
</dbReference>
<keyword evidence="2" id="KW-0808">Transferase</keyword>
<keyword evidence="3" id="KW-1185">Reference proteome</keyword>
<dbReference type="Proteomes" id="UP000505355">
    <property type="component" value="Chromosome"/>
</dbReference>
<dbReference type="PANTHER" id="PTHR43328">
    <property type="entry name" value="ACETYLTRANSFERASE-RELATED"/>
    <property type="match status" value="1"/>
</dbReference>
<evidence type="ECO:0000313" key="2">
    <source>
        <dbReference type="EMBL" id="QKJ32274.1"/>
    </source>
</evidence>
<dbReference type="InterPro" id="IPR016181">
    <property type="entry name" value="Acyl_CoA_acyltransferase"/>
</dbReference>
<dbReference type="Pfam" id="PF13302">
    <property type="entry name" value="Acetyltransf_3"/>
    <property type="match status" value="1"/>
</dbReference>
<dbReference type="SUPFAM" id="SSF55729">
    <property type="entry name" value="Acyl-CoA N-acyltransferases (Nat)"/>
    <property type="match status" value="1"/>
</dbReference>
<dbReference type="AlphaFoldDB" id="A0A7D4TRS7"/>
<dbReference type="RefSeq" id="WP_173416925.1">
    <property type="nucleotide sequence ID" value="NZ_CP054139.1"/>
</dbReference>
<evidence type="ECO:0000259" key="1">
    <source>
        <dbReference type="PROSITE" id="PS51186"/>
    </source>
</evidence>
<dbReference type="InterPro" id="IPR000182">
    <property type="entry name" value="GNAT_dom"/>
</dbReference>
<dbReference type="GO" id="GO:0016747">
    <property type="term" value="F:acyltransferase activity, transferring groups other than amino-acyl groups"/>
    <property type="evidence" value="ECO:0007669"/>
    <property type="project" value="InterPro"/>
</dbReference>
<gene>
    <name evidence="2" type="ORF">HQ865_21765</name>
</gene>
<proteinExistence type="predicted"/>
<evidence type="ECO:0000313" key="3">
    <source>
        <dbReference type="Proteomes" id="UP000505355"/>
    </source>
</evidence>
<sequence length="181" mass="20082">MELQGNGFTLRGWKLSDAASLQRNADNINISRFLLDRFPSPYTMEAAEGWVQLWQGQDPMINFAITIDDEVVGGVGLELRADVYRKTPLIGYWLAESHWGKGIMPEAVKLVCDYAFAQLDAICILAYVLSQNTSSMRVLEKAGFSKIGVIPRSVIKGGVVMDEHVYCLNAVSVNNKPISVR</sequence>
<dbReference type="PROSITE" id="PS51186">
    <property type="entry name" value="GNAT"/>
    <property type="match status" value="1"/>
</dbReference>